<dbReference type="Pfam" id="PF00270">
    <property type="entry name" value="DEAD"/>
    <property type="match status" value="1"/>
</dbReference>
<organism evidence="8 9">
    <name type="scientific">Solobacterium moorei</name>
    <dbReference type="NCBI Taxonomy" id="102148"/>
    <lineage>
        <taxon>Bacteria</taxon>
        <taxon>Bacillati</taxon>
        <taxon>Bacillota</taxon>
        <taxon>Erysipelotrichia</taxon>
        <taxon>Erysipelotrichales</taxon>
        <taxon>Erysipelotrichaceae</taxon>
        <taxon>Solobacterium</taxon>
    </lineage>
</organism>
<dbReference type="Gene3D" id="3.30.70.330">
    <property type="match status" value="1"/>
</dbReference>
<dbReference type="GO" id="GO:0003676">
    <property type="term" value="F:nucleic acid binding"/>
    <property type="evidence" value="ECO:0007669"/>
    <property type="project" value="InterPro"/>
</dbReference>
<reference evidence="8 9" key="1">
    <citation type="submission" date="2018-08" db="EMBL/GenBank/DDBJ databases">
        <title>A genome reference for cultivated species of the human gut microbiota.</title>
        <authorList>
            <person name="Zou Y."/>
            <person name="Xue W."/>
            <person name="Luo G."/>
        </authorList>
    </citation>
    <scope>NUCLEOTIDE SEQUENCE [LARGE SCALE GENOMIC DNA]</scope>
    <source>
        <strain evidence="8 9">AF18-46</strain>
    </source>
</reference>
<evidence type="ECO:0000256" key="1">
    <source>
        <dbReference type="ARBA" id="ARBA00022741"/>
    </source>
</evidence>
<evidence type="ECO:0000256" key="4">
    <source>
        <dbReference type="ARBA" id="ARBA00022840"/>
    </source>
</evidence>
<keyword evidence="3" id="KW-0347">Helicase</keyword>
<keyword evidence="4" id="KW-0067">ATP-binding</keyword>
<dbReference type="AlphaFoldDB" id="A0A412PHD8"/>
<dbReference type="Gene3D" id="3.40.50.300">
    <property type="entry name" value="P-loop containing nucleotide triphosphate hydrolases"/>
    <property type="match status" value="2"/>
</dbReference>
<dbReference type="InterPro" id="IPR027417">
    <property type="entry name" value="P-loop_NTPase"/>
</dbReference>
<accession>A0A412PHD8</accession>
<dbReference type="Proteomes" id="UP000284731">
    <property type="component" value="Unassembled WGS sequence"/>
</dbReference>
<keyword evidence="2" id="KW-0378">Hydrolase</keyword>
<dbReference type="PANTHER" id="PTHR47959">
    <property type="entry name" value="ATP-DEPENDENT RNA HELICASE RHLE-RELATED"/>
    <property type="match status" value="1"/>
</dbReference>
<dbReference type="GO" id="GO:0016787">
    <property type="term" value="F:hydrolase activity"/>
    <property type="evidence" value="ECO:0007669"/>
    <property type="project" value="UniProtKB-KW"/>
</dbReference>
<evidence type="ECO:0000313" key="8">
    <source>
        <dbReference type="EMBL" id="RGT57579.1"/>
    </source>
</evidence>
<evidence type="ECO:0000256" key="3">
    <source>
        <dbReference type="ARBA" id="ARBA00022806"/>
    </source>
</evidence>
<dbReference type="SMART" id="SM00487">
    <property type="entry name" value="DEXDc"/>
    <property type="match status" value="1"/>
</dbReference>
<dbReference type="Pfam" id="PF03880">
    <property type="entry name" value="DbpA"/>
    <property type="match status" value="1"/>
</dbReference>
<evidence type="ECO:0000259" key="6">
    <source>
        <dbReference type="PROSITE" id="PS51192"/>
    </source>
</evidence>
<sequence length="448" mass="50240">MELSNSIQNALNEMGYHSLLPIQEKVIPMIQDGKSLFVLAKTGSGKTASYLIPAIEQVQETDDFTSVLIIAPTRELAIQISLEAKLLASYTKVHIVTLIGGMDSDRQLNALRHRPHIIIGTPGRLLDLYTQGAFDLSKLSLFVIDEADQVYSTGQSEEVKQLRKEIHGVQTICLSATKNDMIQTYFDTPFEEVLQGSVAVNEKIRSYYLETEDKKTTLLSLLQSLPITSAIVFVNHRSTAIELSELLLRNHILSSAFSGYFDERKRIAIMSDFRKGDIRVLVATDAAARGLDIHELSHVIHYDIPIDTETFIHRSGRTAHQGDEGISISLLTSEEMKSEVGMYIRMYSQAYTPQDTHTVDLSVPYQKKAAPSTQVTHILIRAGRNDKIRPKDIIGALCTIFPFDEIGTLEIQDRFSTVTILSKEDDILSRFEDFTVKGKPRKVELLNQ</sequence>
<comment type="caution">
    <text evidence="8">The sequence shown here is derived from an EMBL/GenBank/DDBJ whole genome shotgun (WGS) entry which is preliminary data.</text>
</comment>
<feature type="domain" description="Helicase ATP-binding" evidence="6">
    <location>
        <begin position="27"/>
        <end position="196"/>
    </location>
</feature>
<comment type="similarity">
    <text evidence="5">Belongs to the DEAD box helicase family.</text>
</comment>
<dbReference type="InterPro" id="IPR012677">
    <property type="entry name" value="Nucleotide-bd_a/b_plait_sf"/>
</dbReference>
<dbReference type="PROSITE" id="PS51192">
    <property type="entry name" value="HELICASE_ATP_BIND_1"/>
    <property type="match status" value="1"/>
</dbReference>
<dbReference type="CDD" id="cd12252">
    <property type="entry name" value="RRM_DbpA"/>
    <property type="match status" value="1"/>
</dbReference>
<name>A0A412PHD8_9FIRM</name>
<keyword evidence="1" id="KW-0547">Nucleotide-binding</keyword>
<dbReference type="InterPro" id="IPR050079">
    <property type="entry name" value="DEAD_box_RNA_helicase"/>
</dbReference>
<proteinExistence type="inferred from homology"/>
<gene>
    <name evidence="8" type="ORF">DWX20_00585</name>
</gene>
<dbReference type="SMART" id="SM00490">
    <property type="entry name" value="HELICc"/>
    <property type="match status" value="1"/>
</dbReference>
<dbReference type="Pfam" id="PF00271">
    <property type="entry name" value="Helicase_C"/>
    <property type="match status" value="1"/>
</dbReference>
<evidence type="ECO:0000256" key="5">
    <source>
        <dbReference type="ARBA" id="ARBA00038437"/>
    </source>
</evidence>
<evidence type="ECO:0000259" key="7">
    <source>
        <dbReference type="PROSITE" id="PS51194"/>
    </source>
</evidence>
<evidence type="ECO:0000313" key="9">
    <source>
        <dbReference type="Proteomes" id="UP000284731"/>
    </source>
</evidence>
<dbReference type="PANTHER" id="PTHR47959:SF1">
    <property type="entry name" value="ATP-DEPENDENT RNA HELICASE DBPA"/>
    <property type="match status" value="1"/>
</dbReference>
<evidence type="ECO:0008006" key="10">
    <source>
        <dbReference type="Google" id="ProtNLM"/>
    </source>
</evidence>
<protein>
    <recommendedName>
        <fullName evidence="10">ATP-dependent helicase</fullName>
    </recommendedName>
</protein>
<dbReference type="EMBL" id="QRWX01000001">
    <property type="protein sequence ID" value="RGT57579.1"/>
    <property type="molecule type" value="Genomic_DNA"/>
</dbReference>
<dbReference type="PROSITE" id="PS51194">
    <property type="entry name" value="HELICASE_CTER"/>
    <property type="match status" value="1"/>
</dbReference>
<dbReference type="GO" id="GO:0003724">
    <property type="term" value="F:RNA helicase activity"/>
    <property type="evidence" value="ECO:0007669"/>
    <property type="project" value="TreeGrafter"/>
</dbReference>
<dbReference type="GO" id="GO:0005829">
    <property type="term" value="C:cytosol"/>
    <property type="evidence" value="ECO:0007669"/>
    <property type="project" value="TreeGrafter"/>
</dbReference>
<dbReference type="CDD" id="cd18787">
    <property type="entry name" value="SF2_C_DEAD"/>
    <property type="match status" value="1"/>
</dbReference>
<dbReference type="InterPro" id="IPR005580">
    <property type="entry name" value="DbpA/CsdA_RNA-bd_dom"/>
</dbReference>
<dbReference type="GO" id="GO:0005524">
    <property type="term" value="F:ATP binding"/>
    <property type="evidence" value="ECO:0007669"/>
    <property type="project" value="UniProtKB-KW"/>
</dbReference>
<dbReference type="RefSeq" id="WP_118764091.1">
    <property type="nucleotide sequence ID" value="NZ_CABJCF010000001.1"/>
</dbReference>
<feature type="domain" description="Helicase C-terminal" evidence="7">
    <location>
        <begin position="203"/>
        <end position="362"/>
    </location>
</feature>
<dbReference type="InterPro" id="IPR044742">
    <property type="entry name" value="DEAD/DEAH_RhlB"/>
</dbReference>
<dbReference type="InterPro" id="IPR014001">
    <property type="entry name" value="Helicase_ATP-bd"/>
</dbReference>
<evidence type="ECO:0000256" key="2">
    <source>
        <dbReference type="ARBA" id="ARBA00022801"/>
    </source>
</evidence>
<dbReference type="InterPro" id="IPR011545">
    <property type="entry name" value="DEAD/DEAH_box_helicase_dom"/>
</dbReference>
<dbReference type="InterPro" id="IPR001650">
    <property type="entry name" value="Helicase_C-like"/>
</dbReference>
<dbReference type="SUPFAM" id="SSF52540">
    <property type="entry name" value="P-loop containing nucleoside triphosphate hydrolases"/>
    <property type="match status" value="1"/>
</dbReference>
<dbReference type="CDD" id="cd00268">
    <property type="entry name" value="DEADc"/>
    <property type="match status" value="1"/>
</dbReference>